<dbReference type="EMBL" id="JAWQEG010000251">
    <property type="protein sequence ID" value="KAK3892592.1"/>
    <property type="molecule type" value="Genomic_DNA"/>
</dbReference>
<gene>
    <name evidence="2" type="ORF">Pcinc_003568</name>
    <name evidence="1" type="ORF">Pcinc_016926</name>
</gene>
<comment type="caution">
    <text evidence="2">The sequence shown here is derived from an EMBL/GenBank/DDBJ whole genome shotgun (WGS) entry which is preliminary data.</text>
</comment>
<evidence type="ECO:0000313" key="2">
    <source>
        <dbReference type="EMBL" id="KAK3892592.1"/>
    </source>
</evidence>
<keyword evidence="3" id="KW-1185">Reference proteome</keyword>
<dbReference type="EMBL" id="JAWQEG010001559">
    <property type="protein sequence ID" value="KAK3878342.1"/>
    <property type="molecule type" value="Genomic_DNA"/>
</dbReference>
<evidence type="ECO:0000313" key="1">
    <source>
        <dbReference type="EMBL" id="KAK3878342.1"/>
    </source>
</evidence>
<dbReference type="AlphaFoldDB" id="A0AAE1GIT3"/>
<protein>
    <submittedName>
        <fullName evidence="2">Uncharacterized protein</fullName>
    </submittedName>
</protein>
<organism evidence="2 3">
    <name type="scientific">Petrolisthes cinctipes</name>
    <name type="common">Flat porcelain crab</name>
    <dbReference type="NCBI Taxonomy" id="88211"/>
    <lineage>
        <taxon>Eukaryota</taxon>
        <taxon>Metazoa</taxon>
        <taxon>Ecdysozoa</taxon>
        <taxon>Arthropoda</taxon>
        <taxon>Crustacea</taxon>
        <taxon>Multicrustacea</taxon>
        <taxon>Malacostraca</taxon>
        <taxon>Eumalacostraca</taxon>
        <taxon>Eucarida</taxon>
        <taxon>Decapoda</taxon>
        <taxon>Pleocyemata</taxon>
        <taxon>Anomura</taxon>
        <taxon>Galatheoidea</taxon>
        <taxon>Porcellanidae</taxon>
        <taxon>Petrolisthes</taxon>
    </lineage>
</organism>
<accession>A0AAE1GIT3</accession>
<dbReference type="Proteomes" id="UP001286313">
    <property type="component" value="Unassembled WGS sequence"/>
</dbReference>
<sequence length="95" mass="11268">MEKCSLSAEAVVEEVLQYWEKAWIPIKAQDHVKTKVLGLYKTWNAIKKNQKRITGTQKRKEEKFKEEMKDLFDIAHKDALSLMKNEEDKHFLFGQ</sequence>
<proteinExistence type="predicted"/>
<evidence type="ECO:0000313" key="3">
    <source>
        <dbReference type="Proteomes" id="UP001286313"/>
    </source>
</evidence>
<name>A0AAE1GIT3_PETCI</name>
<reference evidence="2" key="1">
    <citation type="submission" date="2023-10" db="EMBL/GenBank/DDBJ databases">
        <title>Genome assemblies of two species of porcelain crab, Petrolisthes cinctipes and Petrolisthes manimaculis (Anomura: Porcellanidae).</title>
        <authorList>
            <person name="Angst P."/>
        </authorList>
    </citation>
    <scope>NUCLEOTIDE SEQUENCE</scope>
    <source>
        <strain evidence="2">PB745_01</strain>
        <tissue evidence="2">Gill</tissue>
    </source>
</reference>